<dbReference type="GO" id="GO:0004222">
    <property type="term" value="F:metalloendopeptidase activity"/>
    <property type="evidence" value="ECO:0007669"/>
    <property type="project" value="InterPro"/>
</dbReference>
<evidence type="ECO:0000259" key="13">
    <source>
        <dbReference type="PROSITE" id="PS50215"/>
    </source>
</evidence>
<dbReference type="CDD" id="cd04269">
    <property type="entry name" value="ZnMc_adamalysin_II_like"/>
    <property type="match status" value="1"/>
</dbReference>
<evidence type="ECO:0000256" key="10">
    <source>
        <dbReference type="SAM" id="Phobius"/>
    </source>
</evidence>
<name>A0AAV7QNK2_PLEWA</name>
<dbReference type="PANTHER" id="PTHR11905">
    <property type="entry name" value="ADAM A DISINTEGRIN AND METALLOPROTEASE DOMAIN"/>
    <property type="match status" value="1"/>
</dbReference>
<evidence type="ECO:0000256" key="7">
    <source>
        <dbReference type="PROSITE-ProRule" id="PRU00076"/>
    </source>
</evidence>
<accession>A0AAV7QNK2</accession>
<dbReference type="InterPro" id="IPR001762">
    <property type="entry name" value="Disintegrin_dom"/>
</dbReference>
<keyword evidence="5 7" id="KW-1015">Disulfide bond</keyword>
<dbReference type="PROSITE" id="PS01186">
    <property type="entry name" value="EGF_2"/>
    <property type="match status" value="1"/>
</dbReference>
<dbReference type="GO" id="GO:0006508">
    <property type="term" value="P:proteolysis"/>
    <property type="evidence" value="ECO:0007669"/>
    <property type="project" value="InterPro"/>
</dbReference>
<evidence type="ECO:0000256" key="1">
    <source>
        <dbReference type="ARBA" id="ARBA00004479"/>
    </source>
</evidence>
<keyword evidence="3 10" id="KW-1133">Transmembrane helix</keyword>
<proteinExistence type="predicted"/>
<feature type="domain" description="Disintegrin" evidence="12">
    <location>
        <begin position="475"/>
        <end position="561"/>
    </location>
</feature>
<dbReference type="SMART" id="SM00608">
    <property type="entry name" value="ACR"/>
    <property type="match status" value="1"/>
</dbReference>
<dbReference type="GO" id="GO:0005886">
    <property type="term" value="C:plasma membrane"/>
    <property type="evidence" value="ECO:0007669"/>
    <property type="project" value="TreeGrafter"/>
</dbReference>
<dbReference type="Gene3D" id="3.40.390.10">
    <property type="entry name" value="Collagenase (Catalytic Domain)"/>
    <property type="match status" value="1"/>
</dbReference>
<keyword evidence="8" id="KW-0862">Zinc</keyword>
<dbReference type="FunFam" id="4.10.70.10:FF:000001">
    <property type="entry name" value="Disintegrin and metalloproteinase domain-containing protein 22"/>
    <property type="match status" value="1"/>
</dbReference>
<evidence type="ECO:0000256" key="5">
    <source>
        <dbReference type="ARBA" id="ARBA00023157"/>
    </source>
</evidence>
<dbReference type="Pfam" id="PF08516">
    <property type="entry name" value="ADAM_CR"/>
    <property type="match status" value="1"/>
</dbReference>
<dbReference type="AlphaFoldDB" id="A0AAV7QNK2"/>
<feature type="disulfide bond" evidence="7">
    <location>
        <begin position="721"/>
        <end position="730"/>
    </location>
</feature>
<keyword evidence="2 10" id="KW-0812">Transmembrane</keyword>
<comment type="caution">
    <text evidence="14">The sequence shown here is derived from an EMBL/GenBank/DDBJ whole genome shotgun (WGS) entry which is preliminary data.</text>
</comment>
<evidence type="ECO:0000256" key="4">
    <source>
        <dbReference type="ARBA" id="ARBA00023136"/>
    </source>
</evidence>
<dbReference type="PANTHER" id="PTHR11905:SF122">
    <property type="entry name" value="DISINTEGRIN AND METALLOPROTEINASE DOMAIN-CONTAINING PROTEIN 9"/>
    <property type="match status" value="1"/>
</dbReference>
<dbReference type="InterPro" id="IPR036436">
    <property type="entry name" value="Disintegrin_dom_sf"/>
</dbReference>
<evidence type="ECO:0000256" key="6">
    <source>
        <dbReference type="PROSITE-ProRule" id="PRU00068"/>
    </source>
</evidence>
<keyword evidence="4 10" id="KW-0472">Membrane</keyword>
<feature type="compositionally biased region" description="Pro residues" evidence="9">
    <location>
        <begin position="831"/>
        <end position="848"/>
    </location>
</feature>
<dbReference type="InterPro" id="IPR002870">
    <property type="entry name" value="Peptidase_M12B_N"/>
</dbReference>
<reference evidence="14" key="1">
    <citation type="journal article" date="2022" name="bioRxiv">
        <title>Sequencing and chromosome-scale assembly of the giantPleurodeles waltlgenome.</title>
        <authorList>
            <person name="Brown T."/>
            <person name="Elewa A."/>
            <person name="Iarovenko S."/>
            <person name="Subramanian E."/>
            <person name="Araus A.J."/>
            <person name="Petzold A."/>
            <person name="Susuki M."/>
            <person name="Suzuki K.-i.T."/>
            <person name="Hayashi T."/>
            <person name="Toyoda A."/>
            <person name="Oliveira C."/>
            <person name="Osipova E."/>
            <person name="Leigh N.D."/>
            <person name="Simon A."/>
            <person name="Yun M.H."/>
        </authorList>
    </citation>
    <scope>NUCLEOTIDE SEQUENCE</scope>
    <source>
        <strain evidence="14">20211129_DDA</strain>
        <tissue evidence="14">Liver</tissue>
    </source>
</reference>
<evidence type="ECO:0000256" key="8">
    <source>
        <dbReference type="PROSITE-ProRule" id="PRU00276"/>
    </source>
</evidence>
<dbReference type="InterPro" id="IPR006586">
    <property type="entry name" value="ADAM_Cys-rich"/>
</dbReference>
<feature type="active site" evidence="8">
    <location>
        <position position="413"/>
    </location>
</feature>
<dbReference type="Pfam" id="PF01562">
    <property type="entry name" value="Pep_M12B_propep"/>
    <property type="match status" value="1"/>
</dbReference>
<dbReference type="PROSITE" id="PS50026">
    <property type="entry name" value="EGF_3"/>
    <property type="match status" value="1"/>
</dbReference>
<dbReference type="InterPro" id="IPR018358">
    <property type="entry name" value="Disintegrin_CS"/>
</dbReference>
<evidence type="ECO:0000256" key="3">
    <source>
        <dbReference type="ARBA" id="ARBA00022989"/>
    </source>
</evidence>
<feature type="disulfide bond" evidence="6">
    <location>
        <begin position="533"/>
        <end position="553"/>
    </location>
</feature>
<keyword evidence="7" id="KW-0245">EGF-like domain</keyword>
<feature type="compositionally biased region" description="Polar residues" evidence="9">
    <location>
        <begin position="791"/>
        <end position="809"/>
    </location>
</feature>
<evidence type="ECO:0000313" key="14">
    <source>
        <dbReference type="EMBL" id="KAJ1139865.1"/>
    </source>
</evidence>
<dbReference type="Gene3D" id="4.10.70.10">
    <property type="entry name" value="Disintegrin domain"/>
    <property type="match status" value="1"/>
</dbReference>
<feature type="domain" description="Peptidase M12B" evidence="13">
    <location>
        <begin position="275"/>
        <end position="467"/>
    </location>
</feature>
<evidence type="ECO:0000259" key="11">
    <source>
        <dbReference type="PROSITE" id="PS50026"/>
    </source>
</evidence>
<sequence length="867" mass="95045">MTLILVNEGGGVHACTPLPWLRLRHPARTDFLPYSRVRQTGESSRGAESLGTEGSVMADPLLVLGLFTLCGQASLWFGAHGAQTSRISKYETVIPERRHLKQKRHVELHDKTIEDHWEDNLSYSIKASEQSYLLMLKKNTALLSNQFTLSRYTKDGQLETSPPQKETHCYYHGRVEGMEKSMVALSTCHGLRGVIHIGDQGYGIEPMEKSTLGEHLLYKLEDVQKEPSVCGVMNSDGEWQQETVDNFFHKINSSYSDFNRLDHSRRKRAVLPVTSTVELSMMVDNYRYKILGSNETAVKKDVFELVNTVSAMFLPLNIQIVLIELNIWMDVNPFDVMSGTAGDVLGRFSYWRGIGTGLKRSDASHLLIGRGAYSGVLGMAFVGTVCSPTTGSSISAYSDGSTPVSQATVVAHELGHNLGMSHDDGRCGNSYIMNSADTGATSFSTCSSDDFEKLILQNKGICLKNAPKPNDILTEPVCGNNIVDPGEQCDCGSVQECKNPCCQAATCTLTSGSQCAHGLCCENCKFKGAGTECRPQIDSCDLTEYCNGSHALCPDDFYVMDGYPCHNSQTYCSEGRCQNLDAQCQALFGQGATRGPDICFQVVNMNGDSHGNCGMSGANYKKCALNDTLCGKLQCTGTIVKPQYAYVAEYDTAMFKCTMIDFKLGTDVPDPGLVHRGTGCGDGKACVDNACVNSSKLGYNCDVKSKCNDRGVCNNKGNCHCNYGWAPPSCAASGCGGSFDSGPAPCDNRLRDAMLILFLLVVPVLIVVIIFFKRNAFKAMIRRRKQRYRDNNNSTTVETGRPKPNQNQQRNKDDNSNIKVTDVFTISRFPSPRPPVTPAVPTRPPPPQMDFLNRPPIPPRPQGFQNI</sequence>
<feature type="region of interest" description="Disordered" evidence="9">
    <location>
        <begin position="788"/>
        <end position="867"/>
    </location>
</feature>
<keyword evidence="15" id="KW-1185">Reference proteome</keyword>
<dbReference type="Pfam" id="PF01421">
    <property type="entry name" value="Reprolysin"/>
    <property type="match status" value="1"/>
</dbReference>
<feature type="domain" description="EGF-like" evidence="11">
    <location>
        <begin position="697"/>
        <end position="731"/>
    </location>
</feature>
<evidence type="ECO:0000313" key="15">
    <source>
        <dbReference type="Proteomes" id="UP001066276"/>
    </source>
</evidence>
<comment type="subcellular location">
    <subcellularLocation>
        <location evidence="1">Membrane</location>
        <topology evidence="1">Single-pass type I membrane protein</topology>
    </subcellularLocation>
</comment>
<gene>
    <name evidence="14" type="ORF">NDU88_006228</name>
</gene>
<feature type="binding site" evidence="8">
    <location>
        <position position="416"/>
    </location>
    <ligand>
        <name>Zn(2+)</name>
        <dbReference type="ChEBI" id="CHEBI:29105"/>
        <note>catalytic</note>
    </ligand>
</feature>
<dbReference type="PRINTS" id="PR00289">
    <property type="entry name" value="DISINTEGRIN"/>
</dbReference>
<feature type="binding site" evidence="8">
    <location>
        <position position="422"/>
    </location>
    <ligand>
        <name>Zn(2+)</name>
        <dbReference type="ChEBI" id="CHEBI:29105"/>
        <note>catalytic</note>
    </ligand>
</feature>
<dbReference type="PROSITE" id="PS50214">
    <property type="entry name" value="DISINTEGRIN_2"/>
    <property type="match status" value="1"/>
</dbReference>
<dbReference type="SUPFAM" id="SSF55486">
    <property type="entry name" value="Metalloproteases ('zincins'), catalytic domain"/>
    <property type="match status" value="1"/>
</dbReference>
<dbReference type="EMBL" id="JANPWB010000010">
    <property type="protein sequence ID" value="KAJ1139865.1"/>
    <property type="molecule type" value="Genomic_DNA"/>
</dbReference>
<dbReference type="GO" id="GO:0046872">
    <property type="term" value="F:metal ion binding"/>
    <property type="evidence" value="ECO:0007669"/>
    <property type="project" value="UniProtKB-KW"/>
</dbReference>
<dbReference type="SUPFAM" id="SSF57552">
    <property type="entry name" value="Blood coagulation inhibitor (disintegrin)"/>
    <property type="match status" value="1"/>
</dbReference>
<protein>
    <recommendedName>
        <fullName evidence="16">Disintegrin and metalloproteinase domain-containing protein 9-like</fullName>
    </recommendedName>
</protein>
<evidence type="ECO:0000259" key="12">
    <source>
        <dbReference type="PROSITE" id="PS50214"/>
    </source>
</evidence>
<feature type="transmembrane region" description="Helical" evidence="10">
    <location>
        <begin position="753"/>
        <end position="772"/>
    </location>
</feature>
<dbReference type="PROSITE" id="PS50215">
    <property type="entry name" value="ADAM_MEPRO"/>
    <property type="match status" value="1"/>
</dbReference>
<dbReference type="InterPro" id="IPR001590">
    <property type="entry name" value="Peptidase_M12B"/>
</dbReference>
<evidence type="ECO:0008006" key="16">
    <source>
        <dbReference type="Google" id="ProtNLM"/>
    </source>
</evidence>
<organism evidence="14 15">
    <name type="scientific">Pleurodeles waltl</name>
    <name type="common">Iberian ribbed newt</name>
    <dbReference type="NCBI Taxonomy" id="8319"/>
    <lineage>
        <taxon>Eukaryota</taxon>
        <taxon>Metazoa</taxon>
        <taxon>Chordata</taxon>
        <taxon>Craniata</taxon>
        <taxon>Vertebrata</taxon>
        <taxon>Euteleostomi</taxon>
        <taxon>Amphibia</taxon>
        <taxon>Batrachia</taxon>
        <taxon>Caudata</taxon>
        <taxon>Salamandroidea</taxon>
        <taxon>Salamandridae</taxon>
        <taxon>Pleurodelinae</taxon>
        <taxon>Pleurodeles</taxon>
    </lineage>
</organism>
<dbReference type="PROSITE" id="PS00427">
    <property type="entry name" value="DISINTEGRIN_1"/>
    <property type="match status" value="1"/>
</dbReference>
<dbReference type="Pfam" id="PF00200">
    <property type="entry name" value="Disintegrin"/>
    <property type="match status" value="1"/>
</dbReference>
<dbReference type="Proteomes" id="UP001066276">
    <property type="component" value="Chromosome 6"/>
</dbReference>
<dbReference type="SMART" id="SM00050">
    <property type="entry name" value="DISIN"/>
    <property type="match status" value="1"/>
</dbReference>
<keyword evidence="8" id="KW-0479">Metal-binding</keyword>
<evidence type="ECO:0000256" key="9">
    <source>
        <dbReference type="SAM" id="MobiDB-lite"/>
    </source>
</evidence>
<evidence type="ECO:0000256" key="2">
    <source>
        <dbReference type="ARBA" id="ARBA00022692"/>
    </source>
</evidence>
<feature type="binding site" evidence="8">
    <location>
        <position position="412"/>
    </location>
    <ligand>
        <name>Zn(2+)</name>
        <dbReference type="ChEBI" id="CHEBI:29105"/>
        <note>catalytic</note>
    </ligand>
</feature>
<dbReference type="InterPro" id="IPR024079">
    <property type="entry name" value="MetalloPept_cat_dom_sf"/>
</dbReference>
<comment type="caution">
    <text evidence="7">Lacks conserved residue(s) required for the propagation of feature annotation.</text>
</comment>
<dbReference type="InterPro" id="IPR000742">
    <property type="entry name" value="EGF"/>
</dbReference>
<dbReference type="InterPro" id="IPR034027">
    <property type="entry name" value="Reprolysin_adamalysin"/>
</dbReference>